<dbReference type="GO" id="GO:0032259">
    <property type="term" value="P:methylation"/>
    <property type="evidence" value="ECO:0007669"/>
    <property type="project" value="UniProtKB-KW"/>
</dbReference>
<sequence>MSSSPFDYERAALPPQVPCPPLPRRLPLARLLVARGFFEHLDEATRWVMAGKVLVDERCLDKPGMLVASQAVLRVRDRLRYASRGGYKLETALHYFDVDVQRVVALDCGASTGGFTDCLLQRGAAQVYAVEVGHGQLLGRLRLDARVLNYEHTNFGDLVGMDLSPVPSLITLDLSYLSLTKALPIAASLLPMQGRVLALFKPLFEVECSEARRKGYVEEPALLADALQRVLEAGISCGLLVDGVVKLALQPRNGVHEFFLSFRHDLDGQSKCYSQQALLAMVTGVGVGPTSVADYSMS</sequence>
<dbReference type="EMBL" id="BIFS01000002">
    <property type="protein sequence ID" value="GCE22740.1"/>
    <property type="molecule type" value="Genomic_DNA"/>
</dbReference>
<dbReference type="PROSITE" id="PS50889">
    <property type="entry name" value="S4"/>
    <property type="match status" value="1"/>
</dbReference>
<dbReference type="InterPro" id="IPR036986">
    <property type="entry name" value="S4_RNA-bd_sf"/>
</dbReference>
<dbReference type="RefSeq" id="WP_161977829.1">
    <property type="nucleotide sequence ID" value="NZ_BIFS01000002.1"/>
</dbReference>
<reference evidence="6" key="1">
    <citation type="submission" date="2018-12" db="EMBL/GenBank/DDBJ databases">
        <title>Tengunoibacter tsumagoiensis gen. nov., sp. nov., Dictyobacter kobayashii sp. nov., D. alpinus sp. nov., and D. joshuensis sp. nov. and description of Dictyobacteraceae fam. nov. within the order Ktedonobacterales isolated from Tengu-no-mugimeshi.</title>
        <authorList>
            <person name="Wang C.M."/>
            <person name="Zheng Y."/>
            <person name="Sakai Y."/>
            <person name="Toyoda A."/>
            <person name="Minakuchi Y."/>
            <person name="Abe K."/>
            <person name="Yokota A."/>
            <person name="Yabe S."/>
        </authorList>
    </citation>
    <scope>NUCLEOTIDE SEQUENCE [LARGE SCALE GENOMIC DNA]</scope>
    <source>
        <strain evidence="6">Uno11</strain>
    </source>
</reference>
<dbReference type="GO" id="GO:0008168">
    <property type="term" value="F:methyltransferase activity"/>
    <property type="evidence" value="ECO:0007669"/>
    <property type="project" value="UniProtKB-KW"/>
</dbReference>
<dbReference type="Gene3D" id="3.10.290.10">
    <property type="entry name" value="RNA-binding S4 domain"/>
    <property type="match status" value="1"/>
</dbReference>
<evidence type="ECO:0000256" key="1">
    <source>
        <dbReference type="ARBA" id="ARBA00022884"/>
    </source>
</evidence>
<accession>A0A402AUD9</accession>
<dbReference type="InterPro" id="IPR004538">
    <property type="entry name" value="Hemolysin_A/TlyA"/>
</dbReference>
<dbReference type="PANTHER" id="PTHR32319">
    <property type="entry name" value="BACTERIAL HEMOLYSIN-LIKE PROTEIN"/>
    <property type="match status" value="1"/>
</dbReference>
<proteinExistence type="inferred from homology"/>
<dbReference type="GO" id="GO:0003723">
    <property type="term" value="F:RNA binding"/>
    <property type="evidence" value="ECO:0007669"/>
    <property type="project" value="UniProtKB-KW"/>
</dbReference>
<evidence type="ECO:0000313" key="6">
    <source>
        <dbReference type="Proteomes" id="UP000287188"/>
    </source>
</evidence>
<keyword evidence="6" id="KW-1185">Reference proteome</keyword>
<feature type="domain" description="Ribosomal RNA methyltransferase FtsJ" evidence="4">
    <location>
        <begin position="81"/>
        <end position="262"/>
    </location>
</feature>
<dbReference type="Proteomes" id="UP000287188">
    <property type="component" value="Unassembled WGS sequence"/>
</dbReference>
<name>A0A402AUD9_9CHLR</name>
<dbReference type="Gene3D" id="3.40.50.150">
    <property type="entry name" value="Vaccinia Virus protein VP39"/>
    <property type="match status" value="1"/>
</dbReference>
<keyword evidence="5" id="KW-0808">Transferase</keyword>
<evidence type="ECO:0000256" key="3">
    <source>
        <dbReference type="PROSITE-ProRule" id="PRU00182"/>
    </source>
</evidence>
<dbReference type="InterPro" id="IPR002877">
    <property type="entry name" value="RNA_MeTrfase_FtsJ_dom"/>
</dbReference>
<evidence type="ECO:0000256" key="2">
    <source>
        <dbReference type="ARBA" id="ARBA00029460"/>
    </source>
</evidence>
<keyword evidence="5" id="KW-0489">Methyltransferase</keyword>
<dbReference type="NCBIfam" id="TIGR00478">
    <property type="entry name" value="tly"/>
    <property type="match status" value="1"/>
</dbReference>
<dbReference type="Pfam" id="PF01728">
    <property type="entry name" value="FtsJ"/>
    <property type="match status" value="1"/>
</dbReference>
<dbReference type="InterPro" id="IPR029063">
    <property type="entry name" value="SAM-dependent_MTases_sf"/>
</dbReference>
<evidence type="ECO:0000259" key="4">
    <source>
        <dbReference type="Pfam" id="PF01728"/>
    </source>
</evidence>
<comment type="caution">
    <text evidence="5">The sequence shown here is derived from an EMBL/GenBank/DDBJ whole genome shotgun (WGS) entry which is preliminary data.</text>
</comment>
<dbReference type="AlphaFoldDB" id="A0A402AUD9"/>
<organism evidence="5 6">
    <name type="scientific">Dictyobacter kobayashii</name>
    <dbReference type="NCBI Taxonomy" id="2014872"/>
    <lineage>
        <taxon>Bacteria</taxon>
        <taxon>Bacillati</taxon>
        <taxon>Chloroflexota</taxon>
        <taxon>Ktedonobacteria</taxon>
        <taxon>Ktedonobacterales</taxon>
        <taxon>Dictyobacteraceae</taxon>
        <taxon>Dictyobacter</taxon>
    </lineage>
</organism>
<keyword evidence="1 3" id="KW-0694">RNA-binding</keyword>
<dbReference type="PANTHER" id="PTHR32319:SF0">
    <property type="entry name" value="BACTERIAL HEMOLYSIN-LIKE PROTEIN"/>
    <property type="match status" value="1"/>
</dbReference>
<dbReference type="CDD" id="cd00165">
    <property type="entry name" value="S4"/>
    <property type="match status" value="1"/>
</dbReference>
<evidence type="ECO:0000313" key="5">
    <source>
        <dbReference type="EMBL" id="GCE22740.1"/>
    </source>
</evidence>
<protein>
    <submittedName>
        <fullName evidence="5">TlyA family rRNA (Cytidine-2'-O)-methyltransferase</fullName>
    </submittedName>
</protein>
<dbReference type="SUPFAM" id="SSF53335">
    <property type="entry name" value="S-adenosyl-L-methionine-dependent methyltransferases"/>
    <property type="match status" value="1"/>
</dbReference>
<dbReference type="InterPro" id="IPR047048">
    <property type="entry name" value="TlyA"/>
</dbReference>
<comment type="similarity">
    <text evidence="2">Belongs to the TlyA family.</text>
</comment>
<dbReference type="SUPFAM" id="SSF55174">
    <property type="entry name" value="Alpha-L RNA-binding motif"/>
    <property type="match status" value="1"/>
</dbReference>
<gene>
    <name evidence="5" type="ORF">KDK_65400</name>
</gene>